<dbReference type="Proteomes" id="UP000310158">
    <property type="component" value="Unassembled WGS sequence"/>
</dbReference>
<reference evidence="1 2" key="1">
    <citation type="submission" date="2019-02" db="EMBL/GenBank/DDBJ databases">
        <title>Genome sequencing of the rare red list fungi Bondarzewia mesenterica.</title>
        <authorList>
            <person name="Buettner E."/>
            <person name="Kellner H."/>
        </authorList>
    </citation>
    <scope>NUCLEOTIDE SEQUENCE [LARGE SCALE GENOMIC DNA]</scope>
    <source>
        <strain evidence="1 2">DSM 108281</strain>
    </source>
</reference>
<organism evidence="1 2">
    <name type="scientific">Bondarzewia mesenterica</name>
    <dbReference type="NCBI Taxonomy" id="1095465"/>
    <lineage>
        <taxon>Eukaryota</taxon>
        <taxon>Fungi</taxon>
        <taxon>Dikarya</taxon>
        <taxon>Basidiomycota</taxon>
        <taxon>Agaricomycotina</taxon>
        <taxon>Agaricomycetes</taxon>
        <taxon>Russulales</taxon>
        <taxon>Bondarzewiaceae</taxon>
        <taxon>Bondarzewia</taxon>
    </lineage>
</organism>
<dbReference type="InterPro" id="IPR027417">
    <property type="entry name" value="P-loop_NTPase"/>
</dbReference>
<proteinExistence type="predicted"/>
<sequence>MLDYVNARQYLRKLAGRYGRSESQLVTVLNDGEYPTSRLYPTSALIMAMSSTTSTKPDSLRPILAHIRAHLSSPPPSHTPGSPPLFVALQGPQGSGKTFLARHIAAALSEESLHVATLSIDDLYLPHVDLAVLADTHPSNPLLRGRGQPGTHDIPLGLSILHALKGINNTSGSEVVKIPFFDKSLFNGEGDRVPESEWTSVEGPLDVVIFEGWCVGFCPKTREEIERRMDQPLKGLEGTFDLSQYSLSSVLEVNERLGGYVKWWEMFDVFVQIAPLESHPYVHIYKWRLQQEHAMKAKNGGHGMSDEQVKAFVDRYIPGYHFFGDGIASGGTDPHSGVRIQLPWLGTQGSQERTDGRDGGRLLRVTIGEGREVVQLTTI</sequence>
<dbReference type="AlphaFoldDB" id="A0A4S4LP09"/>
<dbReference type="PANTHER" id="PTHR10285">
    <property type="entry name" value="URIDINE KINASE"/>
    <property type="match status" value="1"/>
</dbReference>
<evidence type="ECO:0000313" key="1">
    <source>
        <dbReference type="EMBL" id="THH13258.1"/>
    </source>
</evidence>
<keyword evidence="2" id="KW-1185">Reference proteome</keyword>
<gene>
    <name evidence="1" type="ORF">EW146_g6936</name>
</gene>
<evidence type="ECO:0000313" key="2">
    <source>
        <dbReference type="Proteomes" id="UP000310158"/>
    </source>
</evidence>
<dbReference type="EMBL" id="SGPL01000372">
    <property type="protein sequence ID" value="THH13258.1"/>
    <property type="molecule type" value="Genomic_DNA"/>
</dbReference>
<name>A0A4S4LP09_9AGAM</name>
<evidence type="ECO:0008006" key="3">
    <source>
        <dbReference type="Google" id="ProtNLM"/>
    </source>
</evidence>
<dbReference type="SUPFAM" id="SSF52540">
    <property type="entry name" value="P-loop containing nucleoside triphosphate hydrolases"/>
    <property type="match status" value="1"/>
</dbReference>
<protein>
    <recommendedName>
        <fullName evidence="3">P-loop containing nucleoside triphosphate hydrolase protein</fullName>
    </recommendedName>
</protein>
<dbReference type="OrthoDB" id="347435at2759"/>
<accession>A0A4S4LP09</accession>
<dbReference type="Gene3D" id="3.40.50.300">
    <property type="entry name" value="P-loop containing nucleotide triphosphate hydrolases"/>
    <property type="match status" value="1"/>
</dbReference>
<comment type="caution">
    <text evidence="1">The sequence shown here is derived from an EMBL/GenBank/DDBJ whole genome shotgun (WGS) entry which is preliminary data.</text>
</comment>